<comment type="caution">
    <text evidence="5">The sequence shown here is derived from an EMBL/GenBank/DDBJ whole genome shotgun (WGS) entry which is preliminary data.</text>
</comment>
<keyword evidence="5" id="KW-0378">Hydrolase</keyword>
<comment type="subcellular location">
    <subcellularLocation>
        <location evidence="1">Encapsulin nanocompartment</location>
    </subcellularLocation>
</comment>
<dbReference type="GO" id="GO:0140737">
    <property type="term" value="C:encapsulin nanocompartment"/>
    <property type="evidence" value="ECO:0007669"/>
    <property type="project" value="UniProtKB-SubCell"/>
</dbReference>
<name>A0A069RM29_PEPLI</name>
<keyword evidence="3" id="KW-1284">Encapsulin nanocompartment</keyword>
<evidence type="ECO:0000256" key="1">
    <source>
        <dbReference type="ARBA" id="ARBA00033738"/>
    </source>
</evidence>
<dbReference type="PANTHER" id="PTHR37165">
    <property type="entry name" value="PEPTIDASE U56 FAMILY"/>
    <property type="match status" value="1"/>
</dbReference>
<evidence type="ECO:0000256" key="2">
    <source>
        <dbReference type="ARBA" id="ARBA00033743"/>
    </source>
</evidence>
<dbReference type="PIRSF" id="PIRSF019254">
    <property type="entry name" value="CFP29"/>
    <property type="match status" value="1"/>
</dbReference>
<keyword evidence="6" id="KW-1185">Reference proteome</keyword>
<dbReference type="Gene3D" id="3.30.2320.10">
    <property type="entry name" value="hypothetical protein PF0899 domain"/>
    <property type="match status" value="1"/>
</dbReference>
<evidence type="ECO:0000256" key="4">
    <source>
        <dbReference type="ARBA" id="ARBA00050023"/>
    </source>
</evidence>
<evidence type="ECO:0000313" key="6">
    <source>
        <dbReference type="Proteomes" id="UP000027946"/>
    </source>
</evidence>
<dbReference type="PANTHER" id="PTHR37165:SF1">
    <property type="entry name" value="TYPE 1 ENCAPSULIN SHELL PROTEIN"/>
    <property type="match status" value="1"/>
</dbReference>
<dbReference type="Pfam" id="PF04454">
    <property type="entry name" value="Linocin_M18"/>
    <property type="match status" value="1"/>
</dbReference>
<dbReference type="AlphaFoldDB" id="A0A069RM29"/>
<protein>
    <recommendedName>
        <fullName evidence="4">Type 1 encapsulin shell protein</fullName>
    </recommendedName>
</protein>
<dbReference type="InterPro" id="IPR007544">
    <property type="entry name" value="ENCAP"/>
</dbReference>
<sequence length="264" mass="29736">MDILKRELAPIINEVWAEIDSRAAKVLQTYLSARKVVNVDGPKGWDYTAIAEGRLDVKEEKDGVKMGIYRVMPLLEARAEFELDRWELDNHARGAKDIDFSSLEEATRKIAMFEDDVIYNGLDEACIIGLKDACKNPPIDMEDGEEGIMDAVSKGMLTLQDGFAQKPYTLIVGEKGWRRINSKVQGYPLADRIRNMIGGEIIFSHVVGDALLLPQDHEDLEMTIGRDLSIGYSEHSAKKVKLFLTESFTFRVLANDIIVKFNLV</sequence>
<dbReference type="EMBL" id="JJMM01000011">
    <property type="protein sequence ID" value="KDR95257.1"/>
    <property type="molecule type" value="Genomic_DNA"/>
</dbReference>
<comment type="similarity">
    <text evidence="2">Belongs to the encapsulin family. Family 1 subfamily.</text>
</comment>
<gene>
    <name evidence="5" type="ORF">CLIT_11c02860</name>
</gene>
<accession>A0A069RM29</accession>
<dbReference type="NCBIfam" id="NF041155">
    <property type="entry name" value="encap_f1"/>
    <property type="match status" value="1"/>
</dbReference>
<evidence type="ECO:0000313" key="5">
    <source>
        <dbReference type="EMBL" id="KDR95257.1"/>
    </source>
</evidence>
<organism evidence="5 6">
    <name type="scientific">Peptoclostridium litorale DSM 5388</name>
    <dbReference type="NCBI Taxonomy" id="1121324"/>
    <lineage>
        <taxon>Bacteria</taxon>
        <taxon>Bacillati</taxon>
        <taxon>Bacillota</taxon>
        <taxon>Clostridia</taxon>
        <taxon>Peptostreptococcales</taxon>
        <taxon>Peptoclostridiaceae</taxon>
        <taxon>Peptoclostridium</taxon>
    </lineage>
</organism>
<reference evidence="5 6" key="1">
    <citation type="submission" date="2014-03" db="EMBL/GenBank/DDBJ databases">
        <title>Genome sequence of Clostridium litorale W6, DSM 5388.</title>
        <authorList>
            <person name="Poehlein A."/>
            <person name="Jagirdar A."/>
            <person name="Khonsari B."/>
            <person name="Chibani C.M."/>
            <person name="Gutierrez Gutierrez D.A."/>
            <person name="Davydova E."/>
            <person name="Alghaithi H.S."/>
            <person name="Nair K.P."/>
            <person name="Dhamotharan K."/>
            <person name="Chandran L."/>
            <person name="G W."/>
            <person name="Daniel R."/>
        </authorList>
    </citation>
    <scope>NUCLEOTIDE SEQUENCE [LARGE SCALE GENOMIC DNA]</scope>
    <source>
        <strain evidence="5 6">W6</strain>
    </source>
</reference>
<dbReference type="eggNOG" id="COG1659">
    <property type="taxonomic scope" value="Bacteria"/>
</dbReference>
<dbReference type="Gene3D" id="3.30.2400.30">
    <property type="match status" value="1"/>
</dbReference>
<dbReference type="GO" id="GO:0016787">
    <property type="term" value="F:hydrolase activity"/>
    <property type="evidence" value="ECO:0007669"/>
    <property type="project" value="UniProtKB-KW"/>
</dbReference>
<dbReference type="RefSeq" id="WP_038265412.1">
    <property type="nucleotide sequence ID" value="NZ_FSRH01000002.1"/>
</dbReference>
<dbReference type="InterPro" id="IPR051429">
    <property type="entry name" value="Encapsulin_nc"/>
</dbReference>
<dbReference type="Proteomes" id="UP000027946">
    <property type="component" value="Unassembled WGS sequence"/>
</dbReference>
<proteinExistence type="inferred from homology"/>
<evidence type="ECO:0000256" key="3">
    <source>
        <dbReference type="ARBA" id="ARBA00033787"/>
    </source>
</evidence>